<protein>
    <submittedName>
        <fullName evidence="1">Uncharacterized protein</fullName>
    </submittedName>
</protein>
<reference evidence="1" key="1">
    <citation type="submission" date="2018-12" db="EMBL/GenBank/DDBJ databases">
        <authorList>
            <person name="Syme R.A."/>
            <person name="Farfan-Caceres L."/>
            <person name="Lichtenzveig J."/>
        </authorList>
    </citation>
    <scope>NUCLEOTIDE SEQUENCE</scope>
    <source>
        <strain evidence="1">Al4</strain>
    </source>
</reference>
<proteinExistence type="predicted"/>
<dbReference type="EMBL" id="RZGK01000004">
    <property type="protein sequence ID" value="KAF9699398.1"/>
    <property type="molecule type" value="Genomic_DNA"/>
</dbReference>
<dbReference type="OrthoDB" id="6133115at2759"/>
<gene>
    <name evidence="1" type="ORF">EKO04_002670</name>
</gene>
<keyword evidence="2" id="KW-1185">Reference proteome</keyword>
<dbReference type="AlphaFoldDB" id="A0A8H7ML07"/>
<dbReference type="Proteomes" id="UP000651452">
    <property type="component" value="Unassembled WGS sequence"/>
</dbReference>
<comment type="caution">
    <text evidence="1">The sequence shown here is derived from an EMBL/GenBank/DDBJ whole genome shotgun (WGS) entry which is preliminary data.</text>
</comment>
<evidence type="ECO:0000313" key="2">
    <source>
        <dbReference type="Proteomes" id="UP000651452"/>
    </source>
</evidence>
<sequence length="96" mass="10532">MCLRSSIDRFAIPCIYEIEGITTMPVPGRRCPACLERGDTFSRRSLILGFLLTSDPAANIGNGLKDLLRFSPGGTLFAFSGLEFRCGNINGNDFLR</sequence>
<reference evidence="1" key="2">
    <citation type="submission" date="2020-09" db="EMBL/GenBank/DDBJ databases">
        <title>Reference genome assembly for Australian Ascochyta lentis isolate Al4.</title>
        <authorList>
            <person name="Lee R.C."/>
            <person name="Farfan-Caceres L.M."/>
            <person name="Debler J.W."/>
            <person name="Williams A.H."/>
            <person name="Henares B.M."/>
        </authorList>
    </citation>
    <scope>NUCLEOTIDE SEQUENCE</scope>
    <source>
        <strain evidence="1">Al4</strain>
    </source>
</reference>
<organism evidence="1 2">
    <name type="scientific">Ascochyta lentis</name>
    <dbReference type="NCBI Taxonomy" id="205686"/>
    <lineage>
        <taxon>Eukaryota</taxon>
        <taxon>Fungi</taxon>
        <taxon>Dikarya</taxon>
        <taxon>Ascomycota</taxon>
        <taxon>Pezizomycotina</taxon>
        <taxon>Dothideomycetes</taxon>
        <taxon>Pleosporomycetidae</taxon>
        <taxon>Pleosporales</taxon>
        <taxon>Pleosporineae</taxon>
        <taxon>Didymellaceae</taxon>
        <taxon>Ascochyta</taxon>
    </lineage>
</organism>
<name>A0A8H7ML07_9PLEO</name>
<accession>A0A8H7ML07</accession>
<evidence type="ECO:0000313" key="1">
    <source>
        <dbReference type="EMBL" id="KAF9699398.1"/>
    </source>
</evidence>